<dbReference type="Proteomes" id="UP001172911">
    <property type="component" value="Unassembled WGS sequence"/>
</dbReference>
<proteinExistence type="predicted"/>
<name>A0AAW7ZFD7_9FIRM</name>
<keyword evidence="2" id="KW-1133">Transmembrane helix</keyword>
<evidence type="ECO:0000313" key="3">
    <source>
        <dbReference type="EMBL" id="MDO7787731.1"/>
    </source>
</evidence>
<feature type="region of interest" description="Disordered" evidence="1">
    <location>
        <begin position="108"/>
        <end position="137"/>
    </location>
</feature>
<dbReference type="AlphaFoldDB" id="A0AAW7ZFD7"/>
<evidence type="ECO:0000313" key="4">
    <source>
        <dbReference type="Proteomes" id="UP001172911"/>
    </source>
</evidence>
<feature type="transmembrane region" description="Helical" evidence="2">
    <location>
        <begin position="12"/>
        <end position="33"/>
    </location>
</feature>
<sequence length="137" mass="15482">MNQAAQEIKRKRITFTLVFISLTVGFYLINWQLAEANISETIQQYVYLAGRIAVAGLYLWFGYAVGISKQTTWFMSMLAILPVVSWLGLLYLLYKSGQMELNAKKGITTEEPARRANETKAVTSAQKPARGKKKNKN</sequence>
<organism evidence="3 4">
    <name type="scientific">Desulforamulus aquiferis</name>
    <dbReference type="NCBI Taxonomy" id="1397668"/>
    <lineage>
        <taxon>Bacteria</taxon>
        <taxon>Bacillati</taxon>
        <taxon>Bacillota</taxon>
        <taxon>Clostridia</taxon>
        <taxon>Eubacteriales</taxon>
        <taxon>Peptococcaceae</taxon>
        <taxon>Desulforamulus</taxon>
    </lineage>
</organism>
<gene>
    <name evidence="3" type="ORF">P6N53_10930</name>
</gene>
<reference evidence="3" key="2">
    <citation type="submission" date="2023-03" db="EMBL/GenBank/DDBJ databases">
        <authorList>
            <person name="Zhang Z."/>
        </authorList>
    </citation>
    <scope>NUCLEOTIDE SEQUENCE</scope>
    <source>
        <strain evidence="3">DSA</strain>
    </source>
</reference>
<feature type="compositionally biased region" description="Basic and acidic residues" evidence="1">
    <location>
        <begin position="108"/>
        <end position="118"/>
    </location>
</feature>
<evidence type="ECO:0000256" key="1">
    <source>
        <dbReference type="SAM" id="MobiDB-lite"/>
    </source>
</evidence>
<keyword evidence="4" id="KW-1185">Reference proteome</keyword>
<accession>A0AAW7ZFD7</accession>
<keyword evidence="2" id="KW-0472">Membrane</keyword>
<protein>
    <submittedName>
        <fullName evidence="3">Uncharacterized protein</fullName>
    </submittedName>
</protein>
<dbReference type="RefSeq" id="WP_304543018.1">
    <property type="nucleotide sequence ID" value="NZ_JARPTC010000016.1"/>
</dbReference>
<evidence type="ECO:0000256" key="2">
    <source>
        <dbReference type="SAM" id="Phobius"/>
    </source>
</evidence>
<dbReference type="EMBL" id="JARPTC010000016">
    <property type="protein sequence ID" value="MDO7787731.1"/>
    <property type="molecule type" value="Genomic_DNA"/>
</dbReference>
<keyword evidence="2" id="KW-0812">Transmembrane</keyword>
<feature type="transmembrane region" description="Helical" evidence="2">
    <location>
        <begin position="45"/>
        <end position="66"/>
    </location>
</feature>
<comment type="caution">
    <text evidence="3">The sequence shown here is derived from an EMBL/GenBank/DDBJ whole genome shotgun (WGS) entry which is preliminary data.</text>
</comment>
<reference evidence="3" key="1">
    <citation type="journal article" date="2023" name="J. Hazard. Mater.">
        <title>Anaerobic biodegradation of pyrene and benzo[a]pyrene by a new sulfate-reducing Desulforamulus aquiferis strain DSA.</title>
        <authorList>
            <person name="Zhang Z."/>
            <person name="Sun J."/>
            <person name="Gong X."/>
            <person name="Wang C."/>
            <person name="Wang H."/>
        </authorList>
    </citation>
    <scope>NUCLEOTIDE SEQUENCE</scope>
    <source>
        <strain evidence="3">DSA</strain>
    </source>
</reference>
<feature type="transmembrane region" description="Helical" evidence="2">
    <location>
        <begin position="73"/>
        <end position="94"/>
    </location>
</feature>